<dbReference type="InterPro" id="IPR008271">
    <property type="entry name" value="Ser/Thr_kinase_AS"/>
</dbReference>
<gene>
    <name evidence="11" type="ORF">B0J11DRAFT_423712</name>
</gene>
<dbReference type="InterPro" id="IPR017441">
    <property type="entry name" value="Protein_kinase_ATP_BS"/>
</dbReference>
<keyword evidence="12" id="KW-1185">Reference proteome</keyword>
<evidence type="ECO:0000256" key="6">
    <source>
        <dbReference type="ARBA" id="ARBA00022840"/>
    </source>
</evidence>
<dbReference type="GO" id="GO:0004674">
    <property type="term" value="F:protein serine/threonine kinase activity"/>
    <property type="evidence" value="ECO:0007669"/>
    <property type="project" value="UniProtKB-KW"/>
</dbReference>
<keyword evidence="6 8" id="KW-0067">ATP-binding</keyword>
<keyword evidence="3" id="KW-0808">Transferase</keyword>
<evidence type="ECO:0000256" key="9">
    <source>
        <dbReference type="SAM" id="MobiDB-lite"/>
    </source>
</evidence>
<comment type="caution">
    <text evidence="11">The sequence shown here is derived from an EMBL/GenBank/DDBJ whole genome shotgun (WGS) entry which is preliminary data.</text>
</comment>
<keyword evidence="5 11" id="KW-0418">Kinase</keyword>
<evidence type="ECO:0000256" key="1">
    <source>
        <dbReference type="ARBA" id="ARBA00012513"/>
    </source>
</evidence>
<feature type="region of interest" description="Disordered" evidence="9">
    <location>
        <begin position="1"/>
        <end position="132"/>
    </location>
</feature>
<evidence type="ECO:0000259" key="10">
    <source>
        <dbReference type="PROSITE" id="PS50011"/>
    </source>
</evidence>
<name>A0A9P9J1U4_9PLEO</name>
<dbReference type="PROSITE" id="PS00108">
    <property type="entry name" value="PROTEIN_KINASE_ST"/>
    <property type="match status" value="1"/>
</dbReference>
<evidence type="ECO:0000313" key="12">
    <source>
        <dbReference type="Proteomes" id="UP000700596"/>
    </source>
</evidence>
<evidence type="ECO:0000256" key="4">
    <source>
        <dbReference type="ARBA" id="ARBA00022741"/>
    </source>
</evidence>
<dbReference type="SUPFAM" id="SSF56112">
    <property type="entry name" value="Protein kinase-like (PK-like)"/>
    <property type="match status" value="1"/>
</dbReference>
<dbReference type="OrthoDB" id="9332038at2759"/>
<dbReference type="InterPro" id="IPR050494">
    <property type="entry name" value="Ser_Thr_dual-spec_kinase"/>
</dbReference>
<dbReference type="Pfam" id="PF00069">
    <property type="entry name" value="Pkinase"/>
    <property type="match status" value="1"/>
</dbReference>
<reference evidence="11" key="1">
    <citation type="journal article" date="2021" name="Nat. Commun.">
        <title>Genetic determinants of endophytism in the Arabidopsis root mycobiome.</title>
        <authorList>
            <person name="Mesny F."/>
            <person name="Miyauchi S."/>
            <person name="Thiergart T."/>
            <person name="Pickel B."/>
            <person name="Atanasova L."/>
            <person name="Karlsson M."/>
            <person name="Huettel B."/>
            <person name="Barry K.W."/>
            <person name="Haridas S."/>
            <person name="Chen C."/>
            <person name="Bauer D."/>
            <person name="Andreopoulos W."/>
            <person name="Pangilinan J."/>
            <person name="LaButti K."/>
            <person name="Riley R."/>
            <person name="Lipzen A."/>
            <person name="Clum A."/>
            <person name="Drula E."/>
            <person name="Henrissat B."/>
            <person name="Kohler A."/>
            <person name="Grigoriev I.V."/>
            <person name="Martin F.M."/>
            <person name="Hacquard S."/>
        </authorList>
    </citation>
    <scope>NUCLEOTIDE SEQUENCE</scope>
    <source>
        <strain evidence="11">MPI-CAGE-CH-0243</strain>
    </source>
</reference>
<feature type="binding site" evidence="8">
    <location>
        <position position="446"/>
    </location>
    <ligand>
        <name>ATP</name>
        <dbReference type="ChEBI" id="CHEBI:30616"/>
    </ligand>
</feature>
<dbReference type="Proteomes" id="UP000700596">
    <property type="component" value="Unassembled WGS sequence"/>
</dbReference>
<keyword evidence="2" id="KW-0723">Serine/threonine-protein kinase</keyword>
<sequence>MESPPSSASEGEILETTHKANTASSNRCEPTIDNKNRAFGLDGTSDVNGNYNRSPPPFRHKRSSSPSPYRRSRDTERSPSPFRNARDDRGRDSIPNVHKRKASAPRHDRPEKRTNAERGHRLPRRPQLDDARTGARQYNLHRNHENDIDRNINVTNGRHNLASSSDSMVQQGLQDGHENGNVHPRHRDADIEMTMDAEEKVPTQESREEKKRRWAAKRVQHATENSKLLQQALLANTSEVNTPDVGSPATPIEMSVSPPFGSPRLPDIDSVPASPDVMLVGKQETESARASPAVDGPSASDYDPTQDMLDDRLRAENRAHITEISASSYDETNPNMLSTLPAEKIQPIKKKKKELDMFAFSDDEDEGGDEGVDDEEEIHESAKGTVLDAKLLDNWDDSEGYYKLISNELVNAGRYRMIKYLGRGVFANVAQAEDVADNSGRLVAIKIIRRNDAMKKASQREMELLQRLNDTDPQDKRHIIRLFGAFDHKGHLCIVFEHMAKNLRDLLKEETSGHGLSFTALKAYTRQMMSGLKHLQDCQIVHADLKPDNILVSLDKKIVKLCDLGTATDKRDNQEPTPYLVSRFYRAPEIVLGMDISYGIDMWAIGCTIYELWTGKILFPGRSNNQMVKVIMECLGWPSEKFLRKGQLSGDHYDAGPPLKFLSREVDQYGKDVLRVIEQHRMTIRSLKSRIQDAARGITDQGPSTSELNEFADLLSATLNWNPEKRIQAKEALSHKFFVKPALAPRAAVVKPAFPRRANFGPRK</sequence>
<evidence type="ECO:0000256" key="7">
    <source>
        <dbReference type="ARBA" id="ARBA00023596"/>
    </source>
</evidence>
<dbReference type="SMART" id="SM00220">
    <property type="entry name" value="S_TKc"/>
    <property type="match status" value="1"/>
</dbReference>
<dbReference type="GO" id="GO:0005524">
    <property type="term" value="F:ATP binding"/>
    <property type="evidence" value="ECO:0007669"/>
    <property type="project" value="UniProtKB-UniRule"/>
</dbReference>
<dbReference type="PANTHER" id="PTHR24058">
    <property type="entry name" value="DUAL SPECIFICITY PROTEIN KINASE"/>
    <property type="match status" value="1"/>
</dbReference>
<dbReference type="PROSITE" id="PS00107">
    <property type="entry name" value="PROTEIN_KINASE_ATP"/>
    <property type="match status" value="1"/>
</dbReference>
<dbReference type="InterPro" id="IPR011009">
    <property type="entry name" value="Kinase-like_dom_sf"/>
</dbReference>
<organism evidence="11 12">
    <name type="scientific">Dendryphion nanum</name>
    <dbReference type="NCBI Taxonomy" id="256645"/>
    <lineage>
        <taxon>Eukaryota</taxon>
        <taxon>Fungi</taxon>
        <taxon>Dikarya</taxon>
        <taxon>Ascomycota</taxon>
        <taxon>Pezizomycotina</taxon>
        <taxon>Dothideomycetes</taxon>
        <taxon>Pleosporomycetidae</taxon>
        <taxon>Pleosporales</taxon>
        <taxon>Torulaceae</taxon>
        <taxon>Dendryphion</taxon>
    </lineage>
</organism>
<dbReference type="AlphaFoldDB" id="A0A9P9J1U4"/>
<dbReference type="Gene3D" id="3.30.200.20">
    <property type="entry name" value="Phosphorylase Kinase, domain 1"/>
    <property type="match status" value="1"/>
</dbReference>
<proteinExistence type="inferred from homology"/>
<feature type="domain" description="Protein kinase" evidence="10">
    <location>
        <begin position="415"/>
        <end position="738"/>
    </location>
</feature>
<evidence type="ECO:0000256" key="3">
    <source>
        <dbReference type="ARBA" id="ARBA00022679"/>
    </source>
</evidence>
<feature type="region of interest" description="Disordered" evidence="9">
    <location>
        <begin position="283"/>
        <end position="305"/>
    </location>
</feature>
<dbReference type="FunFam" id="1.10.510.10:FF:000078">
    <property type="entry name" value="Serine/threonine-protein kinase PRP4 homolog"/>
    <property type="match status" value="1"/>
</dbReference>
<evidence type="ECO:0000256" key="2">
    <source>
        <dbReference type="ARBA" id="ARBA00022527"/>
    </source>
</evidence>
<dbReference type="InterPro" id="IPR000719">
    <property type="entry name" value="Prot_kinase_dom"/>
</dbReference>
<comment type="similarity">
    <text evidence="7">Belongs to the protein kinase superfamily. CMGC Ser/Thr protein kinase family.</text>
</comment>
<dbReference type="EMBL" id="JAGMWT010000001">
    <property type="protein sequence ID" value="KAH7139040.1"/>
    <property type="molecule type" value="Genomic_DNA"/>
</dbReference>
<dbReference type="PROSITE" id="PS50011">
    <property type="entry name" value="PROTEIN_KINASE_DOM"/>
    <property type="match status" value="1"/>
</dbReference>
<evidence type="ECO:0000256" key="8">
    <source>
        <dbReference type="PROSITE-ProRule" id="PRU10141"/>
    </source>
</evidence>
<feature type="compositionally biased region" description="Basic and acidic residues" evidence="9">
    <location>
        <begin position="105"/>
        <end position="132"/>
    </location>
</feature>
<evidence type="ECO:0000313" key="11">
    <source>
        <dbReference type="EMBL" id="KAH7139040.1"/>
    </source>
</evidence>
<keyword evidence="4 8" id="KW-0547">Nucleotide-binding</keyword>
<dbReference type="PANTHER" id="PTHR24058:SF103">
    <property type="entry name" value="SERINE_THREONINE-PROTEIN KINASE PRP4 HOMOLOG"/>
    <property type="match status" value="1"/>
</dbReference>
<feature type="compositionally biased region" description="Polar residues" evidence="9">
    <location>
        <begin position="19"/>
        <end position="28"/>
    </location>
</feature>
<protein>
    <recommendedName>
        <fullName evidence="1">non-specific serine/threonine protein kinase</fullName>
        <ecNumber evidence="1">2.7.11.1</ecNumber>
    </recommendedName>
</protein>
<dbReference type="EC" id="2.7.11.1" evidence="1"/>
<dbReference type="Gene3D" id="1.10.510.10">
    <property type="entry name" value="Transferase(Phosphotransferase) domain 1"/>
    <property type="match status" value="1"/>
</dbReference>
<evidence type="ECO:0000256" key="5">
    <source>
        <dbReference type="ARBA" id="ARBA00022777"/>
    </source>
</evidence>
<accession>A0A9P9J1U4</accession>